<dbReference type="InterPro" id="IPR042188">
    <property type="entry name" value="MmgE/PrpD_sf_2"/>
</dbReference>
<feature type="chain" id="PRO_5004793383" evidence="2">
    <location>
        <begin position="26"/>
        <end position="492"/>
    </location>
</feature>
<feature type="signal peptide" evidence="2">
    <location>
        <begin position="1"/>
        <end position="25"/>
    </location>
</feature>
<reference evidence="5 6" key="1">
    <citation type="journal article" date="2014" name="Microbiology">
        <title>Unravelling the complete genome sequence of Advenella mimigardefordensis strain DPN7T and novel insights in the catabolism of the xenobiotic polythioester precursor 3,3'-dithiodipropionate.</title>
        <authorList>
            <person name="Wubbeler J.H."/>
            <person name="Hiessl S."/>
            <person name="Schuldes J."/>
            <person name="Thurmer A."/>
            <person name="Daniel R."/>
            <person name="Steinbuchel A."/>
        </authorList>
    </citation>
    <scope>NUCLEOTIDE SEQUENCE [LARGE SCALE GENOMIC DNA]</scope>
    <source>
        <strain evidence="6">DSM 17166 / LMG 22922 / DPN7</strain>
    </source>
</reference>
<dbReference type="KEGG" id="amim:MIM_c13770"/>
<dbReference type="AlphaFoldDB" id="W0P9D9"/>
<evidence type="ECO:0000259" key="4">
    <source>
        <dbReference type="Pfam" id="PF19305"/>
    </source>
</evidence>
<dbReference type="Proteomes" id="UP000019095">
    <property type="component" value="Chromosome"/>
</dbReference>
<feature type="domain" description="MmgE/PrpD C-terminal" evidence="4">
    <location>
        <begin position="312"/>
        <end position="421"/>
    </location>
</feature>
<keyword evidence="2" id="KW-0732">Signal</keyword>
<sequence length="492" mass="52107">MKIKRRALLLGATALPLSGHYPAVAQAVKRNGLRSEETGETRIKSGRNATVTGMMLDAIERRRFEQVPAAIIYESKRALVNWFGCVLGAAQSDPVNRAAQTVGSGTVPIYGTTQNAQAKDAAFLTCLSSAVYAFDDTHVPTITHPTGPIASVLLALAHSEHKLSGQQFLSALIAGIEFSCKLANALTRYAPEPNFGLYLTGVTGPIGAAAAGAIALGLDRASTGWAIGLAATQAAGLRATHGAMSGMVVPAFSASAGLQAVLLAQAGFTSTAEVISGERGLIAAYAPGADWDAAFSGLGEDFEIRRVSYKPYPCGVVIHPLLNVLKSAALSDLTNTNVQGVEVRVSKRTKTLTDNAAPTDMFAAIVSAQHWVALAILGHPLGVNGLQQEQIDDPEVSKMRKKIKLVSDDALEVTDCVITLQMNEHAPVTLHGNKVDQAEMTLNDVALKEKYMNQGRGTMDQFQLEKLLALLLNIEQSKDIGRDISAIFRPVS</sequence>
<dbReference type="Gene3D" id="3.30.1330.120">
    <property type="entry name" value="2-methylcitrate dehydratase PrpD"/>
    <property type="match status" value="1"/>
</dbReference>
<dbReference type="InterPro" id="IPR036148">
    <property type="entry name" value="MmgE/PrpD_sf"/>
</dbReference>
<dbReference type="STRING" id="1247726.MIM_c13770"/>
<evidence type="ECO:0000256" key="2">
    <source>
        <dbReference type="SAM" id="SignalP"/>
    </source>
</evidence>
<dbReference type="InterPro" id="IPR045337">
    <property type="entry name" value="MmgE_PrpD_C"/>
</dbReference>
<dbReference type="eggNOG" id="COG2079">
    <property type="taxonomic scope" value="Bacteria"/>
</dbReference>
<evidence type="ECO:0000313" key="6">
    <source>
        <dbReference type="Proteomes" id="UP000019095"/>
    </source>
</evidence>
<dbReference type="Pfam" id="PF03972">
    <property type="entry name" value="MmgE_PrpD_N"/>
    <property type="match status" value="1"/>
</dbReference>
<dbReference type="PANTHER" id="PTHR16943">
    <property type="entry name" value="2-METHYLCITRATE DEHYDRATASE-RELATED"/>
    <property type="match status" value="1"/>
</dbReference>
<dbReference type="Gene3D" id="1.10.4100.10">
    <property type="entry name" value="2-methylcitrate dehydratase PrpD"/>
    <property type="match status" value="1"/>
</dbReference>
<dbReference type="Pfam" id="PF19305">
    <property type="entry name" value="MmgE_PrpD_C"/>
    <property type="match status" value="1"/>
</dbReference>
<dbReference type="InterPro" id="IPR042183">
    <property type="entry name" value="MmgE/PrpD_sf_1"/>
</dbReference>
<feature type="domain" description="MmgE/PrpD N-terminal" evidence="3">
    <location>
        <begin position="59"/>
        <end position="292"/>
    </location>
</feature>
<dbReference type="InterPro" id="IPR005656">
    <property type="entry name" value="MmgE_PrpD"/>
</dbReference>
<evidence type="ECO:0000259" key="3">
    <source>
        <dbReference type="Pfam" id="PF03972"/>
    </source>
</evidence>
<evidence type="ECO:0000256" key="1">
    <source>
        <dbReference type="ARBA" id="ARBA00006174"/>
    </source>
</evidence>
<dbReference type="OrthoDB" id="9797528at2"/>
<dbReference type="SUPFAM" id="SSF103378">
    <property type="entry name" value="2-methylcitrate dehydratase PrpD"/>
    <property type="match status" value="1"/>
</dbReference>
<protein>
    <submittedName>
        <fullName evidence="5">Putative 2-methylcitrate dehydratase PrpD</fullName>
    </submittedName>
</protein>
<comment type="similarity">
    <text evidence="1">Belongs to the PrpD family.</text>
</comment>
<dbReference type="EMBL" id="CP003915">
    <property type="protein sequence ID" value="AHG63469.1"/>
    <property type="molecule type" value="Genomic_DNA"/>
</dbReference>
<dbReference type="HOGENOM" id="CLU_026574_2_1_4"/>
<gene>
    <name evidence="5" type="ORF">MIM_c13770</name>
</gene>
<organism evidence="5 6">
    <name type="scientific">Advenella mimigardefordensis (strain DSM 17166 / LMG 22922 / DPN7)</name>
    <dbReference type="NCBI Taxonomy" id="1247726"/>
    <lineage>
        <taxon>Bacteria</taxon>
        <taxon>Pseudomonadati</taxon>
        <taxon>Pseudomonadota</taxon>
        <taxon>Betaproteobacteria</taxon>
        <taxon>Burkholderiales</taxon>
        <taxon>Alcaligenaceae</taxon>
    </lineage>
</organism>
<name>W0P9D9_ADVMD</name>
<accession>W0P9D9</accession>
<keyword evidence="6" id="KW-1185">Reference proteome</keyword>
<dbReference type="GO" id="GO:0016829">
    <property type="term" value="F:lyase activity"/>
    <property type="evidence" value="ECO:0007669"/>
    <property type="project" value="InterPro"/>
</dbReference>
<dbReference type="PATRIC" id="fig|1247726.3.peg.1514"/>
<evidence type="ECO:0000313" key="5">
    <source>
        <dbReference type="EMBL" id="AHG63469.1"/>
    </source>
</evidence>
<proteinExistence type="inferred from homology"/>
<dbReference type="PANTHER" id="PTHR16943:SF8">
    <property type="entry name" value="2-METHYLCITRATE DEHYDRATASE"/>
    <property type="match status" value="1"/>
</dbReference>
<dbReference type="RefSeq" id="WP_025372101.1">
    <property type="nucleotide sequence ID" value="NZ_CP003915.1"/>
</dbReference>
<dbReference type="InterPro" id="IPR045336">
    <property type="entry name" value="MmgE_PrpD_N"/>
</dbReference>